<gene>
    <name evidence="2" type="ORF">PLOB_00046788</name>
</gene>
<dbReference type="Proteomes" id="UP001159405">
    <property type="component" value="Unassembled WGS sequence"/>
</dbReference>
<dbReference type="PANTHER" id="PTHR14375:SF2">
    <property type="entry name" value="SIMILAR TO RIKEN CDNA 4931414P19"/>
    <property type="match status" value="1"/>
</dbReference>
<keyword evidence="3" id="KW-1185">Reference proteome</keyword>
<comment type="caution">
    <text evidence="2">The sequence shown here is derived from an EMBL/GenBank/DDBJ whole genome shotgun (WGS) entry which is preliminary data.</text>
</comment>
<dbReference type="PANTHER" id="PTHR14375">
    <property type="entry name" value="SIMILAR TO RIKEN CDNA 4931414P19"/>
    <property type="match status" value="1"/>
</dbReference>
<evidence type="ECO:0000313" key="2">
    <source>
        <dbReference type="EMBL" id="CAH3148682.1"/>
    </source>
</evidence>
<evidence type="ECO:0000313" key="3">
    <source>
        <dbReference type="Proteomes" id="UP001159405"/>
    </source>
</evidence>
<feature type="region of interest" description="Disordered" evidence="1">
    <location>
        <begin position="100"/>
        <end position="134"/>
    </location>
</feature>
<sequence length="134" mass="15671">QLFSARVKVARGQEMELMQELNYDFVSDEEDGPEGNWIIRSPRWRSPRANELMSRLQGRIDQTREEEVRPRVPRVRLKGPLSERPRPKVHIPWALGEEAARGFAEPNSEPEEVQIETPAASPSRRRRKKIPFFK</sequence>
<dbReference type="InterPro" id="IPR028101">
    <property type="entry name" value="DUF4616"/>
</dbReference>
<proteinExistence type="predicted"/>
<dbReference type="EMBL" id="CALNXK010000084">
    <property type="protein sequence ID" value="CAH3148682.1"/>
    <property type="molecule type" value="Genomic_DNA"/>
</dbReference>
<feature type="non-terminal residue" evidence="2">
    <location>
        <position position="1"/>
    </location>
</feature>
<organism evidence="2 3">
    <name type="scientific">Porites lobata</name>
    <dbReference type="NCBI Taxonomy" id="104759"/>
    <lineage>
        <taxon>Eukaryota</taxon>
        <taxon>Metazoa</taxon>
        <taxon>Cnidaria</taxon>
        <taxon>Anthozoa</taxon>
        <taxon>Hexacorallia</taxon>
        <taxon>Scleractinia</taxon>
        <taxon>Fungiina</taxon>
        <taxon>Poritidae</taxon>
        <taxon>Porites</taxon>
    </lineage>
</organism>
<accession>A0ABN8PQH9</accession>
<feature type="compositionally biased region" description="Basic residues" evidence="1">
    <location>
        <begin position="123"/>
        <end position="134"/>
    </location>
</feature>
<evidence type="ECO:0000256" key="1">
    <source>
        <dbReference type="SAM" id="MobiDB-lite"/>
    </source>
</evidence>
<protein>
    <submittedName>
        <fullName evidence="2">Uncharacterized protein</fullName>
    </submittedName>
</protein>
<reference evidence="2 3" key="1">
    <citation type="submission" date="2022-05" db="EMBL/GenBank/DDBJ databases">
        <authorList>
            <consortium name="Genoscope - CEA"/>
            <person name="William W."/>
        </authorList>
    </citation>
    <scope>NUCLEOTIDE SEQUENCE [LARGE SCALE GENOMIC DNA]</scope>
</reference>
<name>A0ABN8PQH9_9CNID</name>